<reference evidence="2" key="1">
    <citation type="submission" date="2023-05" db="EMBL/GenBank/DDBJ databases">
        <title>Genome and transcriptome analyses reveal genes involved in the formation of fine ridges on petal epidermal cells in Hibiscus trionum.</title>
        <authorList>
            <person name="Koshimizu S."/>
            <person name="Masuda S."/>
            <person name="Ishii T."/>
            <person name="Shirasu K."/>
            <person name="Hoshino A."/>
            <person name="Arita M."/>
        </authorList>
    </citation>
    <scope>NUCLEOTIDE SEQUENCE</scope>
    <source>
        <strain evidence="2">Hamamatsu line</strain>
    </source>
</reference>
<comment type="caution">
    <text evidence="2">The sequence shown here is derived from an EMBL/GenBank/DDBJ whole genome shotgun (WGS) entry which is preliminary data.</text>
</comment>
<dbReference type="PANTHER" id="PTHR33670">
    <property type="entry name" value="SPLICING FACTOR, PROLINE- AND GLUTAMINE-RICH-LIKE"/>
    <property type="match status" value="1"/>
</dbReference>
<evidence type="ECO:0000313" key="3">
    <source>
        <dbReference type="Proteomes" id="UP001165190"/>
    </source>
</evidence>
<accession>A0A9W7M6U0</accession>
<dbReference type="Proteomes" id="UP001165190">
    <property type="component" value="Unassembled WGS sequence"/>
</dbReference>
<feature type="compositionally biased region" description="Low complexity" evidence="1">
    <location>
        <begin position="100"/>
        <end position="119"/>
    </location>
</feature>
<evidence type="ECO:0000313" key="2">
    <source>
        <dbReference type="EMBL" id="GMI89779.1"/>
    </source>
</evidence>
<keyword evidence="3" id="KW-1185">Reference proteome</keyword>
<dbReference type="PANTHER" id="PTHR33670:SF14">
    <property type="entry name" value="T20H2.15 PROTEIN"/>
    <property type="match status" value="1"/>
</dbReference>
<feature type="region of interest" description="Disordered" evidence="1">
    <location>
        <begin position="91"/>
        <end position="161"/>
    </location>
</feature>
<name>A0A9W7M6U0_HIBTR</name>
<protein>
    <submittedName>
        <fullName evidence="2">Uncharacterized protein</fullName>
    </submittedName>
</protein>
<dbReference type="EMBL" id="BSYR01000023">
    <property type="protein sequence ID" value="GMI89779.1"/>
    <property type="molecule type" value="Genomic_DNA"/>
</dbReference>
<evidence type="ECO:0000256" key="1">
    <source>
        <dbReference type="SAM" id="MobiDB-lite"/>
    </source>
</evidence>
<proteinExistence type="predicted"/>
<sequence length="239" mass="25978">MEAIFMSSQAEKSVSPNKQLKNNVLRRYSSGVNFISRPNEELVHNTSIIHGGGGCFLFAPPPSLSFSYNPSSPLPNPLFYQNYQPLLQPPPLLPLPVPNKPLQSSLPSRTRSLSSSSPSNVKYNKNKDLKRSKSKQLTGKSVEEPKKLQPKPTEATKTQGVNKPFAMASAKALGAVPNDAPKVGKDLDWFSSSIFTISPPPSSLPLPSFSLRPKLSCNAEAASVDDGATDNLRRILRLP</sequence>
<gene>
    <name evidence="2" type="ORF">HRI_002647200</name>
</gene>
<organism evidence="2 3">
    <name type="scientific">Hibiscus trionum</name>
    <name type="common">Flower of an hour</name>
    <dbReference type="NCBI Taxonomy" id="183268"/>
    <lineage>
        <taxon>Eukaryota</taxon>
        <taxon>Viridiplantae</taxon>
        <taxon>Streptophyta</taxon>
        <taxon>Embryophyta</taxon>
        <taxon>Tracheophyta</taxon>
        <taxon>Spermatophyta</taxon>
        <taxon>Magnoliopsida</taxon>
        <taxon>eudicotyledons</taxon>
        <taxon>Gunneridae</taxon>
        <taxon>Pentapetalae</taxon>
        <taxon>rosids</taxon>
        <taxon>malvids</taxon>
        <taxon>Malvales</taxon>
        <taxon>Malvaceae</taxon>
        <taxon>Malvoideae</taxon>
        <taxon>Hibiscus</taxon>
    </lineage>
</organism>
<dbReference type="OrthoDB" id="1939477at2759"/>
<dbReference type="AlphaFoldDB" id="A0A9W7M6U0"/>